<accession>A0A3B0PPM5</accession>
<organism evidence="7 8">
    <name type="scientific">Chlamydia poikilotherma</name>
    <dbReference type="NCBI Taxonomy" id="1967783"/>
    <lineage>
        <taxon>Bacteria</taxon>
        <taxon>Pseudomonadati</taxon>
        <taxon>Chlamydiota</taxon>
        <taxon>Chlamydiia</taxon>
        <taxon>Chlamydiales</taxon>
        <taxon>Chlamydiaceae</taxon>
        <taxon>Chlamydia/Chlamydophila group</taxon>
        <taxon>Chlamydia</taxon>
    </lineage>
</organism>
<gene>
    <name evidence="7" type="primary">pad1</name>
    <name evidence="5" type="synonym">ubiX</name>
    <name evidence="7" type="ORF">C834K_0542</name>
</gene>
<feature type="domain" description="Flavoprotein" evidence="6">
    <location>
        <begin position="2"/>
        <end position="177"/>
    </location>
</feature>
<dbReference type="NCBIfam" id="TIGR00421">
    <property type="entry name" value="ubiX_pad"/>
    <property type="match status" value="1"/>
</dbReference>
<reference evidence="8" key="1">
    <citation type="submission" date="2017-11" db="EMBL/GenBank/DDBJ databases">
        <authorList>
            <person name="Seth-Smith MB H."/>
        </authorList>
    </citation>
    <scope>NUCLEOTIDE SEQUENCE [LARGE SCALE GENOMIC DNA]</scope>
</reference>
<dbReference type="NCBIfam" id="NF004685">
    <property type="entry name" value="PRK06029.1"/>
    <property type="match status" value="1"/>
</dbReference>
<keyword evidence="3 5" id="KW-0288">FMN</keyword>
<dbReference type="EMBL" id="LS992154">
    <property type="protein sequence ID" value="SYX09000.1"/>
    <property type="molecule type" value="Genomic_DNA"/>
</dbReference>
<feature type="binding site" evidence="5">
    <location>
        <position position="157"/>
    </location>
    <ligand>
        <name>dimethylallyl phosphate</name>
        <dbReference type="ChEBI" id="CHEBI:88052"/>
    </ligand>
</feature>
<dbReference type="AlphaFoldDB" id="A0A3B0PPM5"/>
<evidence type="ECO:0000259" key="6">
    <source>
        <dbReference type="Pfam" id="PF02441"/>
    </source>
</evidence>
<comment type="catalytic activity">
    <reaction evidence="5">
        <text>dimethylallyl phosphate + FMNH2 = prenylated FMNH2 + phosphate</text>
        <dbReference type="Rhea" id="RHEA:37743"/>
        <dbReference type="ChEBI" id="CHEBI:43474"/>
        <dbReference type="ChEBI" id="CHEBI:57618"/>
        <dbReference type="ChEBI" id="CHEBI:87467"/>
        <dbReference type="ChEBI" id="CHEBI:88052"/>
        <dbReference type="EC" id="2.5.1.129"/>
    </reaction>
</comment>
<evidence type="ECO:0000313" key="8">
    <source>
        <dbReference type="Proteomes" id="UP000258476"/>
    </source>
</evidence>
<keyword evidence="2 5" id="KW-0285">Flavoprotein</keyword>
<evidence type="ECO:0000256" key="5">
    <source>
        <dbReference type="HAMAP-Rule" id="MF_01984"/>
    </source>
</evidence>
<keyword evidence="4 5" id="KW-0808">Transferase</keyword>
<evidence type="ECO:0000256" key="2">
    <source>
        <dbReference type="ARBA" id="ARBA00022630"/>
    </source>
</evidence>
<dbReference type="KEGG" id="chla:C834K_0542"/>
<feature type="binding site" evidence="5">
    <location>
        <position position="173"/>
    </location>
    <ligand>
        <name>dimethylallyl phosphate</name>
        <dbReference type="ChEBI" id="CHEBI:88052"/>
    </ligand>
</feature>
<name>A0A3B0PPM5_9CHLA</name>
<sequence>MKRYIVGISGASGIILAVKLIEELSKMQHNVEVILSAAAMKTLYYELDASSLLSLIPEENHSYIHQHNIKSIENKLASGSYRVDGTVIVPCSMATVAALSVGLGDNLLRRVADVALKERRKLILVPRESPLHAIHLENLLKLSQNGAVILPPMPMWYFKPQTVEDITNDIVGKILSLLDVKTDLEKVWVNPA</sequence>
<feature type="binding site" evidence="5">
    <location>
        <position position="36"/>
    </location>
    <ligand>
        <name>FMN</name>
        <dbReference type="ChEBI" id="CHEBI:58210"/>
    </ligand>
</feature>
<dbReference type="InterPro" id="IPR004507">
    <property type="entry name" value="UbiX-like"/>
</dbReference>
<evidence type="ECO:0000256" key="3">
    <source>
        <dbReference type="ARBA" id="ARBA00022643"/>
    </source>
</evidence>
<protein>
    <recommendedName>
        <fullName evidence="5">Flavin prenyltransferase UbiX</fullName>
        <ecNumber evidence="5">2.5.1.129</ecNumber>
    </recommendedName>
</protein>
<comment type="function">
    <text evidence="5">Flavin prenyltransferase that catalyzes the synthesis of the prenylated FMN cofactor (prenyl-FMN) for 4-hydroxy-3-polyprenylbenzoic acid decarboxylase UbiD. The prenyltransferase is metal-independent and links a dimethylallyl moiety from dimethylallyl monophosphate (DMAP) to the flavin N5 and C6 atoms of FMN.</text>
</comment>
<dbReference type="OrthoDB" id="9781577at2"/>
<dbReference type="GO" id="GO:0106141">
    <property type="term" value="F:flavin prenyltransferase activity"/>
    <property type="evidence" value="ECO:0007669"/>
    <property type="project" value="UniProtKB-EC"/>
</dbReference>
<dbReference type="InterPro" id="IPR036551">
    <property type="entry name" value="Flavin_trans-like"/>
</dbReference>
<feature type="binding site" evidence="5">
    <location>
        <position position="127"/>
    </location>
    <ligand>
        <name>FMN</name>
        <dbReference type="ChEBI" id="CHEBI:58210"/>
    </ligand>
</feature>
<evidence type="ECO:0000256" key="4">
    <source>
        <dbReference type="ARBA" id="ARBA00022679"/>
    </source>
</evidence>
<comment type="caution">
    <text evidence="5">Lacks conserved residue(s) required for the propagation of feature annotation.</text>
</comment>
<dbReference type="InterPro" id="IPR003382">
    <property type="entry name" value="Flavoprotein"/>
</dbReference>
<dbReference type="Gene3D" id="3.40.50.1950">
    <property type="entry name" value="Flavin prenyltransferase-like"/>
    <property type="match status" value="1"/>
</dbReference>
<dbReference type="RefSeq" id="WP_117274307.1">
    <property type="nucleotide sequence ID" value="NZ_LS992154.1"/>
</dbReference>
<feature type="binding site" evidence="5">
    <location>
        <begin position="10"/>
        <end position="12"/>
    </location>
    <ligand>
        <name>FMN</name>
        <dbReference type="ChEBI" id="CHEBI:58210"/>
    </ligand>
</feature>
<dbReference type="EC" id="2.5.1.129" evidence="5"/>
<evidence type="ECO:0000313" key="7">
    <source>
        <dbReference type="EMBL" id="SYX09000.1"/>
    </source>
</evidence>
<dbReference type="Pfam" id="PF02441">
    <property type="entry name" value="Flavoprotein"/>
    <property type="match status" value="1"/>
</dbReference>
<evidence type="ECO:0000256" key="1">
    <source>
        <dbReference type="ARBA" id="ARBA00022602"/>
    </source>
</evidence>
<feature type="binding site" evidence="5">
    <location>
        <begin position="92"/>
        <end position="95"/>
    </location>
    <ligand>
        <name>FMN</name>
        <dbReference type="ChEBI" id="CHEBI:58210"/>
    </ligand>
</feature>
<keyword evidence="8" id="KW-1185">Reference proteome</keyword>
<dbReference type="HAMAP" id="MF_01984">
    <property type="entry name" value="ubiX_pad"/>
    <property type="match status" value="1"/>
</dbReference>
<keyword evidence="1 5" id="KW-0637">Prenyltransferase</keyword>
<proteinExistence type="inferred from homology"/>
<dbReference type="Proteomes" id="UP000258476">
    <property type="component" value="Chromosome"/>
</dbReference>
<dbReference type="SUPFAM" id="SSF52507">
    <property type="entry name" value="Homo-oligomeric flavin-containing Cys decarboxylases, HFCD"/>
    <property type="match status" value="1"/>
</dbReference>
<comment type="similarity">
    <text evidence="5">Belongs to the UbiX/PAD1 family.</text>
</comment>